<sequence length="155" mass="17051">MDLMRRSSNSRAITKRLIRETKKIRSAQPGTAVRGAVTDERGPVANVSSIRTLSTAEIEDAIDRYRAGEKIMVIAARLGVPRARLRCKFQASGITSKRTPLTEEQVEGAAELYRGGLSLAAVGAEFGVTGMTIRRHLVEHGVTVRPRKGWENHSR</sequence>
<name>A0ABY8PWH0_9ACTN</name>
<accession>A0ABY8PWH0</accession>
<dbReference type="Proteomes" id="UP001244136">
    <property type="component" value="Chromosome"/>
</dbReference>
<keyword evidence="2" id="KW-1185">Reference proteome</keyword>
<evidence type="ECO:0000313" key="1">
    <source>
        <dbReference type="EMBL" id="WGT46737.1"/>
    </source>
</evidence>
<organism evidence="1 2">
    <name type="scientific">Tessaracoccus lacteus</name>
    <dbReference type="NCBI Taxonomy" id="3041766"/>
    <lineage>
        <taxon>Bacteria</taxon>
        <taxon>Bacillati</taxon>
        <taxon>Actinomycetota</taxon>
        <taxon>Actinomycetes</taxon>
        <taxon>Propionibacteriales</taxon>
        <taxon>Propionibacteriaceae</taxon>
        <taxon>Tessaracoccus</taxon>
    </lineage>
</organism>
<protein>
    <recommendedName>
        <fullName evidence="3">Helix-turn-helix domain-containing protein</fullName>
    </recommendedName>
</protein>
<reference evidence="1 2" key="1">
    <citation type="journal article" date="2008" name="Int. J. Syst. Evol. Microbiol.">
        <title>Tessaracoccus flavescens sp. nov., isolated from marine sediment.</title>
        <authorList>
            <person name="Lee D.W."/>
            <person name="Lee S.D."/>
        </authorList>
    </citation>
    <scope>NUCLEOTIDE SEQUENCE [LARGE SCALE GENOMIC DNA]</scope>
    <source>
        <strain evidence="1 2">T21</strain>
    </source>
</reference>
<dbReference type="RefSeq" id="WP_281144498.1">
    <property type="nucleotide sequence ID" value="NZ_CP123967.1"/>
</dbReference>
<dbReference type="Gene3D" id="1.10.10.60">
    <property type="entry name" value="Homeodomain-like"/>
    <property type="match status" value="1"/>
</dbReference>
<gene>
    <name evidence="1" type="ORF">QH948_11420</name>
</gene>
<evidence type="ECO:0000313" key="2">
    <source>
        <dbReference type="Proteomes" id="UP001244136"/>
    </source>
</evidence>
<evidence type="ECO:0008006" key="3">
    <source>
        <dbReference type="Google" id="ProtNLM"/>
    </source>
</evidence>
<dbReference type="EMBL" id="CP123967">
    <property type="protein sequence ID" value="WGT46737.1"/>
    <property type="molecule type" value="Genomic_DNA"/>
</dbReference>
<proteinExistence type="predicted"/>